<proteinExistence type="predicted"/>
<sequence>MTAILPHLIDGSMGPRYMILMAGKRVKATSGGHRMQALEDHFRSYCFMYLQIRRQFKAISENAIECSMKWSHTNLNAIQELDTKQTTEPSCYYRSVAIS</sequence>
<comment type="caution">
    <text evidence="1">The sequence shown here is derived from an EMBL/GenBank/DDBJ whole genome shotgun (WGS) entry which is preliminary data.</text>
</comment>
<protein>
    <submittedName>
        <fullName evidence="1">Uncharacterized protein</fullName>
    </submittedName>
</protein>
<organism evidence="1 2">
    <name type="scientific">Trapa incisa</name>
    <dbReference type="NCBI Taxonomy" id="236973"/>
    <lineage>
        <taxon>Eukaryota</taxon>
        <taxon>Viridiplantae</taxon>
        <taxon>Streptophyta</taxon>
        <taxon>Embryophyta</taxon>
        <taxon>Tracheophyta</taxon>
        <taxon>Spermatophyta</taxon>
        <taxon>Magnoliopsida</taxon>
        <taxon>eudicotyledons</taxon>
        <taxon>Gunneridae</taxon>
        <taxon>Pentapetalae</taxon>
        <taxon>rosids</taxon>
        <taxon>malvids</taxon>
        <taxon>Myrtales</taxon>
        <taxon>Lythraceae</taxon>
        <taxon>Trapa</taxon>
    </lineage>
</organism>
<reference evidence="1 2" key="1">
    <citation type="journal article" date="2023" name="Hortic Res">
        <title>Pangenome of water caltrop reveals structural variations and asymmetric subgenome divergence after allopolyploidization.</title>
        <authorList>
            <person name="Zhang X."/>
            <person name="Chen Y."/>
            <person name="Wang L."/>
            <person name="Yuan Y."/>
            <person name="Fang M."/>
            <person name="Shi L."/>
            <person name="Lu R."/>
            <person name="Comes H.P."/>
            <person name="Ma Y."/>
            <person name="Chen Y."/>
            <person name="Huang G."/>
            <person name="Zhou Y."/>
            <person name="Zheng Z."/>
            <person name="Qiu Y."/>
        </authorList>
    </citation>
    <scope>NUCLEOTIDE SEQUENCE [LARGE SCALE GENOMIC DNA]</scope>
    <source>
        <tissue evidence="1">Roots</tissue>
    </source>
</reference>
<dbReference type="EMBL" id="JAXIOK010000022">
    <property type="protein sequence ID" value="KAK4743898.1"/>
    <property type="molecule type" value="Genomic_DNA"/>
</dbReference>
<dbReference type="Proteomes" id="UP001345219">
    <property type="component" value="Chromosome 9"/>
</dbReference>
<name>A0AAN7GP56_9MYRT</name>
<accession>A0AAN7GP56</accession>
<gene>
    <name evidence="1" type="ORF">SAY87_010210</name>
</gene>
<evidence type="ECO:0000313" key="1">
    <source>
        <dbReference type="EMBL" id="KAK4743898.1"/>
    </source>
</evidence>
<dbReference type="AlphaFoldDB" id="A0AAN7GP56"/>
<keyword evidence="2" id="KW-1185">Reference proteome</keyword>
<evidence type="ECO:0000313" key="2">
    <source>
        <dbReference type="Proteomes" id="UP001345219"/>
    </source>
</evidence>